<dbReference type="OrthoDB" id="6237231at2"/>
<dbReference type="Proteomes" id="UP000185678">
    <property type="component" value="Unassembled WGS sequence"/>
</dbReference>
<keyword evidence="1" id="KW-0449">Lipoprotein</keyword>
<sequence length="215" mass="24512">MVISRRAFLAPLSGLMLSGCLSDNLQRLGRASEIITGNSGQAYDPQQARQLPYASMDVKLGISMQSLVILASVEGETLHWLTADKVTLSTRQGRVMATSGFPEDLLKTLPWGDDPILQRSPARGQTLRQIDLHYRSLYGLVVESDWEEQGLETVDTYGEVRTLNKVVERCRCRRFDWDFENTFWRDQRGFVWHSVQYFSPTAPPLQMRILKPYQG</sequence>
<evidence type="ECO:0000313" key="2">
    <source>
        <dbReference type="Proteomes" id="UP000185678"/>
    </source>
</evidence>
<organism evidence="1 2">
    <name type="scientific">Insolitispirillum peregrinum</name>
    <dbReference type="NCBI Taxonomy" id="80876"/>
    <lineage>
        <taxon>Bacteria</taxon>
        <taxon>Pseudomonadati</taxon>
        <taxon>Pseudomonadota</taxon>
        <taxon>Alphaproteobacteria</taxon>
        <taxon>Rhodospirillales</taxon>
        <taxon>Novispirillaceae</taxon>
        <taxon>Insolitispirillum</taxon>
    </lineage>
</organism>
<proteinExistence type="predicted"/>
<dbReference type="EMBL" id="FTOA01000002">
    <property type="protein sequence ID" value="SIS48670.1"/>
    <property type="molecule type" value="Genomic_DNA"/>
</dbReference>
<keyword evidence="2" id="KW-1185">Reference proteome</keyword>
<dbReference type="Pfam" id="PF11102">
    <property type="entry name" value="YjbF"/>
    <property type="match status" value="1"/>
</dbReference>
<dbReference type="InterPro" id="IPR023373">
    <property type="entry name" value="YmcC_sf"/>
</dbReference>
<dbReference type="RefSeq" id="WP_076399156.1">
    <property type="nucleotide sequence ID" value="NZ_FTOA01000002.1"/>
</dbReference>
<dbReference type="STRING" id="80876.SAMN05421779_102264"/>
<dbReference type="InterPro" id="IPR021308">
    <property type="entry name" value="GfcB"/>
</dbReference>
<reference evidence="1 2" key="1">
    <citation type="submission" date="2017-01" db="EMBL/GenBank/DDBJ databases">
        <authorList>
            <person name="Mah S.A."/>
            <person name="Swanson W.J."/>
            <person name="Moy G.W."/>
            <person name="Vacquier V.D."/>
        </authorList>
    </citation>
    <scope>NUCLEOTIDE SEQUENCE [LARGE SCALE GENOMIC DNA]</scope>
    <source>
        <strain evidence="1 2">DSM 11589</strain>
    </source>
</reference>
<dbReference type="AlphaFoldDB" id="A0A1N7JH80"/>
<dbReference type="PROSITE" id="PS51257">
    <property type="entry name" value="PROKAR_LIPOPROTEIN"/>
    <property type="match status" value="1"/>
</dbReference>
<name>A0A1N7JH80_9PROT</name>
<protein>
    <submittedName>
        <fullName evidence="1">Group 4 capsule polysaccharide lipoprotein gfcB, YjbF</fullName>
    </submittedName>
</protein>
<accession>A0A1N7JH80</accession>
<evidence type="ECO:0000313" key="1">
    <source>
        <dbReference type="EMBL" id="SIS48670.1"/>
    </source>
</evidence>
<dbReference type="Gene3D" id="2.40.360.10">
    <property type="entry name" value="YmcC-like"/>
    <property type="match status" value="1"/>
</dbReference>
<gene>
    <name evidence="1" type="ORF">SAMN05421779_102264</name>
</gene>
<dbReference type="SUPFAM" id="SSF159270">
    <property type="entry name" value="YmcC-like"/>
    <property type="match status" value="1"/>
</dbReference>